<dbReference type="CDD" id="cd00063">
    <property type="entry name" value="FN3"/>
    <property type="match status" value="1"/>
</dbReference>
<dbReference type="CDD" id="cd00096">
    <property type="entry name" value="Ig"/>
    <property type="match status" value="2"/>
</dbReference>
<dbReference type="Pfam" id="PF00041">
    <property type="entry name" value="fn3"/>
    <property type="match status" value="1"/>
</dbReference>
<keyword evidence="3" id="KW-0472">Membrane</keyword>
<dbReference type="Ensembl" id="ENSPKIT00000019215.1">
    <property type="protein sequence ID" value="ENSPKIP00000038224.1"/>
    <property type="gene ID" value="ENSPKIG00000016092.1"/>
</dbReference>
<sequence>MDINPFFILYIFVQLDIYLSCCRHTCCHAHCCHAYCCHAHCCHAYCCHAHCCHAHCCHAYCCHGHNYAAYSSFSSPVPVSKPYVIVSDSSPVEGTPVWMRCGLENGTSPIRYLWERENRDGVLANLAEGNVNLLNITSVNRNHTGWYRCLASNEVNQQRSDRIWLDIIYGPDLPRIDITPYSVTERGYSALERETVSLMCQASSNPPSQYVWFYNNSQVFTGQQFTITKILRMHTGHYSCLAQNTYLNTRSKTTITLTVYYPPDGNPTCTILPTNNYTDLALWCSWEGGYPPASLHWTPSPVSDSEQGYSLSNASLIQPGSSTTNNSIFTCHGSHVALDAPYRCSISTYLPLGEPRCFAYATRNNEYLMLSCSWEGGFPRALMWWASNNGDTYSSSEEEANILVLRSSSALSGKGFTCHAAHPLSAANKQCVLRLEAPVLVTHRSLVSVYEGSDVQLTCVLKATYPATGITWYNNRKKLVLDTASKYLLYHESARSNLTVREADSQEDSGQYWCSATNAVGGAEVPIMLLVKRYPIPPNVTISKIMYNSRKRMEVDVEWAIRGAGDLTGFVVEQQRPQMPALKTNSTMSWLQVVMGIGPDARTYKLVGLEPAVTYTFRIMAVNRRTLGYPSEGRTPADPPFNAYPAVIGAAVGGMIVATIGTMLLFMFIVRNRNINPRLHDFFFGMQRSQSQENINYPEDEVVSRSQSEGHIEEGAPSPSPGPAVVSGSPMSAEDLPPTGDNADPVNVTITVTATS</sequence>
<evidence type="ECO:0000256" key="2">
    <source>
        <dbReference type="SAM" id="MobiDB-lite"/>
    </source>
</evidence>
<dbReference type="PROSITE" id="PS50835">
    <property type="entry name" value="IG_LIKE"/>
    <property type="match status" value="5"/>
</dbReference>
<dbReference type="InterPro" id="IPR007110">
    <property type="entry name" value="Ig-like_dom"/>
</dbReference>
<dbReference type="SMART" id="SM00409">
    <property type="entry name" value="IG"/>
    <property type="match status" value="3"/>
</dbReference>
<feature type="domain" description="Ig-like" evidence="5">
    <location>
        <begin position="355"/>
        <end position="434"/>
    </location>
</feature>
<keyword evidence="4" id="KW-0732">Signal</keyword>
<proteinExistence type="predicted"/>
<dbReference type="Gene3D" id="2.60.40.10">
    <property type="entry name" value="Immunoglobulins"/>
    <property type="match status" value="4"/>
</dbReference>
<dbReference type="Proteomes" id="UP000261540">
    <property type="component" value="Unplaced"/>
</dbReference>
<dbReference type="PANTHER" id="PTHR46013">
    <property type="entry name" value="VASCULAR CELL ADHESION MOLECULE 1"/>
    <property type="match status" value="1"/>
</dbReference>
<feature type="domain" description="Fibronectin type-III" evidence="6">
    <location>
        <begin position="536"/>
        <end position="641"/>
    </location>
</feature>
<feature type="signal peptide" evidence="4">
    <location>
        <begin position="1"/>
        <end position="22"/>
    </location>
</feature>
<evidence type="ECO:0000256" key="3">
    <source>
        <dbReference type="SAM" id="Phobius"/>
    </source>
</evidence>
<dbReference type="PROSITE" id="PS50853">
    <property type="entry name" value="FN3"/>
    <property type="match status" value="1"/>
</dbReference>
<feature type="domain" description="Ig-like" evidence="5">
    <location>
        <begin position="438"/>
        <end position="530"/>
    </location>
</feature>
<dbReference type="InterPro" id="IPR036179">
    <property type="entry name" value="Ig-like_dom_sf"/>
</dbReference>
<keyword evidence="3" id="KW-0812">Transmembrane</keyword>
<evidence type="ECO:0000313" key="8">
    <source>
        <dbReference type="Proteomes" id="UP000261540"/>
    </source>
</evidence>
<name>A0A3B3T5V8_9TELE</name>
<feature type="region of interest" description="Disordered" evidence="2">
    <location>
        <begin position="699"/>
        <end position="756"/>
    </location>
</feature>
<dbReference type="Pfam" id="PF13927">
    <property type="entry name" value="Ig_3"/>
    <property type="match status" value="2"/>
</dbReference>
<organism evidence="7 8">
    <name type="scientific">Paramormyrops kingsleyae</name>
    <dbReference type="NCBI Taxonomy" id="1676925"/>
    <lineage>
        <taxon>Eukaryota</taxon>
        <taxon>Metazoa</taxon>
        <taxon>Chordata</taxon>
        <taxon>Craniata</taxon>
        <taxon>Vertebrata</taxon>
        <taxon>Euteleostomi</taxon>
        <taxon>Actinopterygii</taxon>
        <taxon>Neopterygii</taxon>
        <taxon>Teleostei</taxon>
        <taxon>Osteoglossocephala</taxon>
        <taxon>Osteoglossomorpha</taxon>
        <taxon>Osteoglossiformes</taxon>
        <taxon>Mormyridae</taxon>
        <taxon>Paramormyrops</taxon>
    </lineage>
</organism>
<dbReference type="SUPFAM" id="SSF49265">
    <property type="entry name" value="Fibronectin type III"/>
    <property type="match status" value="1"/>
</dbReference>
<dbReference type="InterPro" id="IPR003599">
    <property type="entry name" value="Ig_sub"/>
</dbReference>
<accession>A0A3B3T5V8</accession>
<dbReference type="GeneTree" id="ENSGT00940000163088"/>
<evidence type="ECO:0000259" key="5">
    <source>
        <dbReference type="PROSITE" id="PS50835"/>
    </source>
</evidence>
<protein>
    <recommendedName>
        <fullName evidence="9">V-set and immunoglobulin domain containing 10</fullName>
    </recommendedName>
</protein>
<evidence type="ECO:0000313" key="7">
    <source>
        <dbReference type="Ensembl" id="ENSPKIP00000038224.1"/>
    </source>
</evidence>
<feature type="domain" description="Ig-like" evidence="5">
    <location>
        <begin position="82"/>
        <end position="160"/>
    </location>
</feature>
<keyword evidence="3" id="KW-1133">Transmembrane helix</keyword>
<dbReference type="SMART" id="SM00408">
    <property type="entry name" value="IGc2"/>
    <property type="match status" value="3"/>
</dbReference>
<feature type="domain" description="Ig-like" evidence="5">
    <location>
        <begin position="174"/>
        <end position="256"/>
    </location>
</feature>
<keyword evidence="8" id="KW-1185">Reference proteome</keyword>
<evidence type="ECO:0008006" key="9">
    <source>
        <dbReference type="Google" id="ProtNLM"/>
    </source>
</evidence>
<evidence type="ECO:0000259" key="6">
    <source>
        <dbReference type="PROSITE" id="PS50853"/>
    </source>
</evidence>
<dbReference type="SUPFAM" id="SSF48726">
    <property type="entry name" value="Immunoglobulin"/>
    <property type="match status" value="4"/>
</dbReference>
<evidence type="ECO:0000256" key="4">
    <source>
        <dbReference type="SAM" id="SignalP"/>
    </source>
</evidence>
<dbReference type="AlphaFoldDB" id="A0A3B3T5V8"/>
<feature type="domain" description="Ig-like" evidence="5">
    <location>
        <begin position="267"/>
        <end position="347"/>
    </location>
</feature>
<keyword evidence="1" id="KW-0393">Immunoglobulin domain</keyword>
<reference evidence="7" key="2">
    <citation type="submission" date="2025-09" db="UniProtKB">
        <authorList>
            <consortium name="Ensembl"/>
        </authorList>
    </citation>
    <scope>IDENTIFICATION</scope>
</reference>
<dbReference type="InterPro" id="IPR003961">
    <property type="entry name" value="FN3_dom"/>
</dbReference>
<evidence type="ECO:0000256" key="1">
    <source>
        <dbReference type="ARBA" id="ARBA00023319"/>
    </source>
</evidence>
<reference evidence="7" key="1">
    <citation type="submission" date="2025-08" db="UniProtKB">
        <authorList>
            <consortium name="Ensembl"/>
        </authorList>
    </citation>
    <scope>IDENTIFICATION</scope>
</reference>
<dbReference type="Pfam" id="PF13895">
    <property type="entry name" value="Ig_2"/>
    <property type="match status" value="1"/>
</dbReference>
<dbReference type="InterPro" id="IPR003598">
    <property type="entry name" value="Ig_sub2"/>
</dbReference>
<dbReference type="PANTHER" id="PTHR46013:SF4">
    <property type="entry name" value="B-CELL RECEPTOR CD22-RELATED"/>
    <property type="match status" value="1"/>
</dbReference>
<dbReference type="InterPro" id="IPR013783">
    <property type="entry name" value="Ig-like_fold"/>
</dbReference>
<feature type="chain" id="PRO_5017427384" description="V-set and immunoglobulin domain containing 10" evidence="4">
    <location>
        <begin position="23"/>
        <end position="756"/>
    </location>
</feature>
<feature type="transmembrane region" description="Helical" evidence="3">
    <location>
        <begin position="643"/>
        <end position="670"/>
    </location>
</feature>
<dbReference type="InterPro" id="IPR036116">
    <property type="entry name" value="FN3_sf"/>
</dbReference>